<dbReference type="PANTHER" id="PTHR11092">
    <property type="entry name" value="SUGAR NUCLEOTIDE EPIMERASE RELATED"/>
    <property type="match status" value="1"/>
</dbReference>
<evidence type="ECO:0000313" key="4">
    <source>
        <dbReference type="EMBL" id="PYF70005.1"/>
    </source>
</evidence>
<evidence type="ECO:0000259" key="2">
    <source>
        <dbReference type="Pfam" id="PF01370"/>
    </source>
</evidence>
<dbReference type="OrthoDB" id="9801773at2"/>
<dbReference type="Pfam" id="PF08338">
    <property type="entry name" value="DUF1731"/>
    <property type="match status" value="1"/>
</dbReference>
<gene>
    <name evidence="4" type="ORF">B0O44_10996</name>
</gene>
<reference evidence="4 5" key="1">
    <citation type="submission" date="2018-06" db="EMBL/GenBank/DDBJ databases">
        <title>Genomic Encyclopedia of Archaeal and Bacterial Type Strains, Phase II (KMG-II): from individual species to whole genera.</title>
        <authorList>
            <person name="Goeker M."/>
        </authorList>
    </citation>
    <scope>NUCLEOTIDE SEQUENCE [LARGE SCALE GENOMIC DNA]</scope>
    <source>
        <strain evidence="4 5">DSM 27372</strain>
    </source>
</reference>
<evidence type="ECO:0000259" key="3">
    <source>
        <dbReference type="Pfam" id="PF08338"/>
    </source>
</evidence>
<protein>
    <recommendedName>
        <fullName evidence="6">TIGR01777 family protein</fullName>
    </recommendedName>
</protein>
<evidence type="ECO:0000313" key="5">
    <source>
        <dbReference type="Proteomes" id="UP000248198"/>
    </source>
</evidence>
<sequence>MEKHILITGSTGMVGKALLKTLLKRGHRVSVLSRKPLKIKGVTVYLWDVYEEKIDKNCLNGIDTIVHLAGENIAEKKWTKERKRQIIESRTKSAALLYKTILEQPNQVKSFISASAVGYYGDCGEEILTEESDNGYGFLASCCREWENAVDKGKTLSLRIVKLRTGFVLQKNQGGLAAMEKPIRFFAGAALGNGQQWVPWIHIIDMVRIYCYAIEQNLMMGSYNACAPYPVTNKTLTKSIAKNLHRPVWPFNVPESLLKTILGEMSIVALMSTNTSAQKLLDSGFTFNFTQLDTALKDIYHS</sequence>
<dbReference type="RefSeq" id="WP_110834186.1">
    <property type="nucleotide sequence ID" value="NZ_QKLU01000009.1"/>
</dbReference>
<dbReference type="InterPro" id="IPR036291">
    <property type="entry name" value="NAD(P)-bd_dom_sf"/>
</dbReference>
<dbReference type="Pfam" id="PF01370">
    <property type="entry name" value="Epimerase"/>
    <property type="match status" value="1"/>
</dbReference>
<dbReference type="SUPFAM" id="SSF51735">
    <property type="entry name" value="NAD(P)-binding Rossmann-fold domains"/>
    <property type="match status" value="1"/>
</dbReference>
<dbReference type="InterPro" id="IPR001509">
    <property type="entry name" value="Epimerase_deHydtase"/>
</dbReference>
<proteinExistence type="inferred from homology"/>
<dbReference type="Gene3D" id="3.40.50.720">
    <property type="entry name" value="NAD(P)-binding Rossmann-like Domain"/>
    <property type="match status" value="1"/>
</dbReference>
<name>A0A318U8Y5_9SPHI</name>
<comment type="similarity">
    <text evidence="1">Belongs to the NAD(P)-dependent epimerase/dehydratase family. SDR39U1 subfamily.</text>
</comment>
<organism evidence="4 5">
    <name type="scientific">Pedobacter nutrimenti</name>
    <dbReference type="NCBI Taxonomy" id="1241337"/>
    <lineage>
        <taxon>Bacteria</taxon>
        <taxon>Pseudomonadati</taxon>
        <taxon>Bacteroidota</taxon>
        <taxon>Sphingobacteriia</taxon>
        <taxon>Sphingobacteriales</taxon>
        <taxon>Sphingobacteriaceae</taxon>
        <taxon>Pedobacter</taxon>
    </lineage>
</organism>
<dbReference type="Proteomes" id="UP000248198">
    <property type="component" value="Unassembled WGS sequence"/>
</dbReference>
<dbReference type="EMBL" id="QKLU01000009">
    <property type="protein sequence ID" value="PYF70005.1"/>
    <property type="molecule type" value="Genomic_DNA"/>
</dbReference>
<feature type="domain" description="NAD-dependent epimerase/dehydratase" evidence="2">
    <location>
        <begin position="5"/>
        <end position="217"/>
    </location>
</feature>
<dbReference type="InterPro" id="IPR013549">
    <property type="entry name" value="DUF1731"/>
</dbReference>
<keyword evidence="5" id="KW-1185">Reference proteome</keyword>
<dbReference type="InterPro" id="IPR010099">
    <property type="entry name" value="SDR39U1"/>
</dbReference>
<dbReference type="NCBIfam" id="TIGR01777">
    <property type="entry name" value="yfcH"/>
    <property type="match status" value="1"/>
</dbReference>
<comment type="caution">
    <text evidence="4">The sequence shown here is derived from an EMBL/GenBank/DDBJ whole genome shotgun (WGS) entry which is preliminary data.</text>
</comment>
<dbReference type="AlphaFoldDB" id="A0A318U8Y5"/>
<evidence type="ECO:0000256" key="1">
    <source>
        <dbReference type="ARBA" id="ARBA00009353"/>
    </source>
</evidence>
<accession>A0A318U8Y5</accession>
<dbReference type="PANTHER" id="PTHR11092:SF0">
    <property type="entry name" value="EPIMERASE FAMILY PROTEIN SDR39U1"/>
    <property type="match status" value="1"/>
</dbReference>
<evidence type="ECO:0008006" key="6">
    <source>
        <dbReference type="Google" id="ProtNLM"/>
    </source>
</evidence>
<feature type="domain" description="DUF1731" evidence="3">
    <location>
        <begin position="253"/>
        <end position="299"/>
    </location>
</feature>